<dbReference type="STRING" id="89093.SAMN04488558_104114"/>
<dbReference type="PANTHER" id="PTHR38463:SF1">
    <property type="entry name" value="STRESS RESPONSE PROTEIN YSNF"/>
    <property type="match status" value="1"/>
</dbReference>
<evidence type="ECO:0000259" key="1">
    <source>
        <dbReference type="Pfam" id="PF09557"/>
    </source>
</evidence>
<dbReference type="Proteomes" id="UP000198833">
    <property type="component" value="Unassembled WGS sequence"/>
</dbReference>
<name>A0A1H9CSI3_9LACT</name>
<evidence type="ECO:0000313" key="2">
    <source>
        <dbReference type="EMBL" id="SEQ03568.1"/>
    </source>
</evidence>
<dbReference type="InterPro" id="IPR052967">
    <property type="entry name" value="Stress_Response_Assoc"/>
</dbReference>
<organism evidence="2 3">
    <name type="scientific">Ignavigranum ruoffiae</name>
    <dbReference type="NCBI Taxonomy" id="89093"/>
    <lineage>
        <taxon>Bacteria</taxon>
        <taxon>Bacillati</taxon>
        <taxon>Bacillota</taxon>
        <taxon>Bacilli</taxon>
        <taxon>Lactobacillales</taxon>
        <taxon>Aerococcaceae</taxon>
        <taxon>Ignavigranum</taxon>
    </lineage>
</organism>
<sequence>MVNRFVYGTYPNADAADKAINELINRGVDPSAIHLAANPDVLDRLDTNINVIDSTELAHGAQEDKRSWFDKLFGIDQPEAAEEEIDYTAYQDSFDREEILVLVDSHYEADAYRMGEAGVDGMNFKEPLDQRADVTAIDGNPHYREKDFASHDELSKRDQDDIAYSNKDVDTETIRLHEERLRPRTVEHDAGEVKISKEVVEETQTVEVPIRREEVHITRTNHPTDVDADADHQFTEETIVVPVSEEEVVVDKDVVVTDELNVDRVQKTDYETVSDTTRREEINVDGDVDIEDEDRLNL</sequence>
<dbReference type="OrthoDB" id="2139597at2"/>
<dbReference type="RefSeq" id="WP_092571306.1">
    <property type="nucleotide sequence ID" value="NZ_CALUDV010000003.1"/>
</dbReference>
<dbReference type="NCBIfam" id="TIGR02271">
    <property type="entry name" value="YsnF/AvaK domain"/>
    <property type="match status" value="1"/>
</dbReference>
<accession>A0A1H9CSI3</accession>
<dbReference type="InterPro" id="IPR019060">
    <property type="entry name" value="DUF2382"/>
</dbReference>
<protein>
    <submittedName>
        <fullName evidence="2">Conserved domain-containing protein</fullName>
    </submittedName>
</protein>
<dbReference type="Pfam" id="PF09557">
    <property type="entry name" value="DUF2382"/>
    <property type="match status" value="1"/>
</dbReference>
<feature type="domain" description="DUF2382" evidence="1">
    <location>
        <begin position="174"/>
        <end position="284"/>
    </location>
</feature>
<evidence type="ECO:0000313" key="3">
    <source>
        <dbReference type="Proteomes" id="UP000198833"/>
    </source>
</evidence>
<dbReference type="AlphaFoldDB" id="A0A1H9CSI3"/>
<dbReference type="EMBL" id="FOEN01000004">
    <property type="protein sequence ID" value="SEQ03568.1"/>
    <property type="molecule type" value="Genomic_DNA"/>
</dbReference>
<dbReference type="PANTHER" id="PTHR38463">
    <property type="entry name" value="STRESS RESPONSE PROTEIN YSNF"/>
    <property type="match status" value="1"/>
</dbReference>
<reference evidence="2 3" key="1">
    <citation type="submission" date="2016-10" db="EMBL/GenBank/DDBJ databases">
        <authorList>
            <person name="de Groot N.N."/>
        </authorList>
    </citation>
    <scope>NUCLEOTIDE SEQUENCE [LARGE SCALE GENOMIC DNA]</scope>
    <source>
        <strain evidence="2 3">DSM 15695</strain>
    </source>
</reference>
<keyword evidence="3" id="KW-1185">Reference proteome</keyword>
<proteinExistence type="predicted"/>
<gene>
    <name evidence="2" type="ORF">SAMN04488558_104114</name>
</gene>